<feature type="region of interest" description="Disordered" evidence="1">
    <location>
        <begin position="179"/>
        <end position="207"/>
    </location>
</feature>
<dbReference type="Proteomes" id="UP001050975">
    <property type="component" value="Unassembled WGS sequence"/>
</dbReference>
<keyword evidence="3" id="KW-1185">Reference proteome</keyword>
<accession>A0AAV3XMK3</accession>
<comment type="caution">
    <text evidence="2">The sequence shown here is derived from an EMBL/GenBank/DDBJ whole genome shotgun (WGS) entry which is preliminary data.</text>
</comment>
<gene>
    <name evidence="2" type="ORF">MiSe_71010</name>
</gene>
<dbReference type="AlphaFoldDB" id="A0AAV3XMK3"/>
<proteinExistence type="predicted"/>
<name>A0AAV3XMK3_9CYAN</name>
<reference evidence="2" key="1">
    <citation type="submission" date="2019-10" db="EMBL/GenBank/DDBJ databases">
        <title>Draft genome sequece of Microseira wollei NIES-4236.</title>
        <authorList>
            <person name="Yamaguchi H."/>
            <person name="Suzuki S."/>
            <person name="Kawachi M."/>
        </authorList>
    </citation>
    <scope>NUCLEOTIDE SEQUENCE</scope>
    <source>
        <strain evidence="2">NIES-4236</strain>
    </source>
</reference>
<evidence type="ECO:0000256" key="1">
    <source>
        <dbReference type="SAM" id="MobiDB-lite"/>
    </source>
</evidence>
<evidence type="ECO:0000313" key="3">
    <source>
        <dbReference type="Proteomes" id="UP001050975"/>
    </source>
</evidence>
<sequence length="310" mass="35131">MHAFATVIRRSWIGFHIDSNTAQKLATRGFNASQKVAFGIAKKVRFKGKNQLDSLEGKVNATGIRWEQEQLVWGKLKLQPYFQGNDPVILHGLSSRVKYVRLQRLRLNNKTRYYAQLVCEGKPFNKPKNQIGSAGVVGWDLAPSTIAIVSEIAAKLDLFAPELKSAEKQIRLLQRRMERSRRANNPDNYNPDFVDSRGRKKKGTVRKGCKNWKDSKSYCAIRSAKVNLERKLAAHRKSLHGRLVHEILRLGNTINMEKLDYAFQKLFGKSVSKRAPGEFVARLKRLAQSAGVSVVEFSTQTTKLSQTCHP</sequence>
<evidence type="ECO:0000313" key="2">
    <source>
        <dbReference type="EMBL" id="GET42285.1"/>
    </source>
</evidence>
<organism evidence="2 3">
    <name type="scientific">Microseira wollei NIES-4236</name>
    <dbReference type="NCBI Taxonomy" id="2530354"/>
    <lineage>
        <taxon>Bacteria</taxon>
        <taxon>Bacillati</taxon>
        <taxon>Cyanobacteriota</taxon>
        <taxon>Cyanophyceae</taxon>
        <taxon>Oscillatoriophycideae</taxon>
        <taxon>Aerosakkonematales</taxon>
        <taxon>Aerosakkonemataceae</taxon>
        <taxon>Microseira</taxon>
    </lineage>
</organism>
<feature type="compositionally biased region" description="Basic residues" evidence="1">
    <location>
        <begin position="198"/>
        <end position="207"/>
    </location>
</feature>
<dbReference type="EMBL" id="BLAY01000157">
    <property type="protein sequence ID" value="GET42285.1"/>
    <property type="molecule type" value="Genomic_DNA"/>
</dbReference>
<dbReference type="RefSeq" id="WP_226589561.1">
    <property type="nucleotide sequence ID" value="NZ_BLAY01000157.1"/>
</dbReference>
<protein>
    <submittedName>
        <fullName evidence="2">Transposase, IS605 family protein</fullName>
    </submittedName>
</protein>